<dbReference type="OrthoDB" id="4935535at2759"/>
<sequence>MHPLSVSLGNAFAKGWPSWHRLRLGNNLRDEEAKLQLPVDMATIMTEAHKKSQSSGIAASAGAWVEKSLITLIYGSNVIETAGSTLGITTRLCQDIFRGKPVDAYIDKEDPAYREHLENLAETHRKSDMANVVRSRREVIGHANALRFMIDHVILNNGAWSEELILQTHRILYEGIDDDVVPGKYRTHEVAVCYSSPGDKKKKKTSLCMRAAAVPRYMTAMVEHLNHDITQAELSGHRDPYTLAARYHHQFVMIHPFADGNGRMSRIILNTLLLKYAGHVAPFGGGNDKDDYLAIVRRAGVVFHREDMEVDFCQQTCQFEFAKFVLAKSKPGLEQMWVWASAEPEDEFLFRAVDRHVDGGCCYTSERQRTL</sequence>
<evidence type="ECO:0000313" key="4">
    <source>
        <dbReference type="EMBL" id="EXU97928.1"/>
    </source>
</evidence>
<dbReference type="PANTHER" id="PTHR13504">
    <property type="entry name" value="FIDO DOMAIN-CONTAINING PROTEIN DDB_G0283145"/>
    <property type="match status" value="1"/>
</dbReference>
<keyword evidence="2" id="KW-0067">ATP-binding</keyword>
<evidence type="ECO:0000256" key="2">
    <source>
        <dbReference type="PIRSR" id="PIRSR640198-2"/>
    </source>
</evidence>
<protein>
    <submittedName>
        <fullName evidence="4">Fic/DOC family protein</fullName>
    </submittedName>
</protein>
<dbReference type="SUPFAM" id="SSF140931">
    <property type="entry name" value="Fic-like"/>
    <property type="match status" value="1"/>
</dbReference>
<dbReference type="AlphaFoldDB" id="A0A014MZS7"/>
<dbReference type="PROSITE" id="PS51459">
    <property type="entry name" value="FIDO"/>
    <property type="match status" value="1"/>
</dbReference>
<dbReference type="Proteomes" id="UP000030151">
    <property type="component" value="Unassembled WGS sequence"/>
</dbReference>
<organism evidence="4 5">
    <name type="scientific">Metarhizium robertsii</name>
    <dbReference type="NCBI Taxonomy" id="568076"/>
    <lineage>
        <taxon>Eukaryota</taxon>
        <taxon>Fungi</taxon>
        <taxon>Dikarya</taxon>
        <taxon>Ascomycota</taxon>
        <taxon>Pezizomycotina</taxon>
        <taxon>Sordariomycetes</taxon>
        <taxon>Hypocreomycetidae</taxon>
        <taxon>Hypocreales</taxon>
        <taxon>Clavicipitaceae</taxon>
        <taxon>Metarhizium</taxon>
    </lineage>
</organism>
<dbReference type="PANTHER" id="PTHR13504:SF38">
    <property type="entry name" value="FIDO DOMAIN-CONTAINING PROTEIN"/>
    <property type="match status" value="1"/>
</dbReference>
<dbReference type="Gene3D" id="1.10.3290.10">
    <property type="entry name" value="Fido-like domain"/>
    <property type="match status" value="1"/>
</dbReference>
<feature type="domain" description="Fido" evidence="3">
    <location>
        <begin position="160"/>
        <end position="315"/>
    </location>
</feature>
<evidence type="ECO:0000259" key="3">
    <source>
        <dbReference type="PROSITE" id="PS51459"/>
    </source>
</evidence>
<reference evidence="4 5" key="1">
    <citation type="submission" date="2014-02" db="EMBL/GenBank/DDBJ databases">
        <title>The genome sequence of the entomopathogenic fungus Metarhizium robertsii ARSEF 2575.</title>
        <authorList>
            <person name="Giuliano Garisto Donzelli B."/>
            <person name="Roe B.A."/>
            <person name="Macmil S.L."/>
            <person name="Krasnoff S.B."/>
            <person name="Gibson D.M."/>
        </authorList>
    </citation>
    <scope>NUCLEOTIDE SEQUENCE [LARGE SCALE GENOMIC DNA]</scope>
    <source>
        <strain evidence="4 5">ARSEF 2575</strain>
    </source>
</reference>
<dbReference type="HOGENOM" id="CLU_053737_0_1_1"/>
<comment type="caution">
    <text evidence="4">The sequence shown here is derived from an EMBL/GenBank/DDBJ whole genome shotgun (WGS) entry which is preliminary data.</text>
</comment>
<keyword evidence="2" id="KW-0547">Nucleotide-binding</keyword>
<evidence type="ECO:0000256" key="1">
    <source>
        <dbReference type="PIRSR" id="PIRSR640198-1"/>
    </source>
</evidence>
<dbReference type="EMBL" id="JELW01000031">
    <property type="protein sequence ID" value="EXU97928.1"/>
    <property type="molecule type" value="Genomic_DNA"/>
</dbReference>
<dbReference type="InterPro" id="IPR040198">
    <property type="entry name" value="Fido_containing"/>
</dbReference>
<dbReference type="Pfam" id="PF02661">
    <property type="entry name" value="Fic"/>
    <property type="match status" value="1"/>
</dbReference>
<dbReference type="GO" id="GO:0005524">
    <property type="term" value="F:ATP binding"/>
    <property type="evidence" value="ECO:0007669"/>
    <property type="project" value="UniProtKB-KW"/>
</dbReference>
<evidence type="ECO:0000313" key="5">
    <source>
        <dbReference type="Proteomes" id="UP000030151"/>
    </source>
</evidence>
<gene>
    <name evidence="4" type="ORF">X797_008927</name>
</gene>
<feature type="active site" evidence="1">
    <location>
        <position position="255"/>
    </location>
</feature>
<name>A0A014MZS7_9HYPO</name>
<feature type="binding site" evidence="2">
    <location>
        <begin position="259"/>
        <end position="266"/>
    </location>
    <ligand>
        <name>ATP</name>
        <dbReference type="ChEBI" id="CHEBI:30616"/>
    </ligand>
</feature>
<dbReference type="InterPro" id="IPR036597">
    <property type="entry name" value="Fido-like_dom_sf"/>
</dbReference>
<dbReference type="eggNOG" id="KOG3824">
    <property type="taxonomic scope" value="Eukaryota"/>
</dbReference>
<accession>A0A014MZS7</accession>
<proteinExistence type="predicted"/>
<dbReference type="InterPro" id="IPR003812">
    <property type="entry name" value="Fido"/>
</dbReference>